<dbReference type="PANTHER" id="PTHR34618">
    <property type="entry name" value="SURFACE PROTEIN MAS1, PUTATIVE-RELATED"/>
    <property type="match status" value="1"/>
</dbReference>
<dbReference type="PANTHER" id="PTHR34618:SF4">
    <property type="entry name" value="CAS1"/>
    <property type="match status" value="1"/>
</dbReference>
<protein>
    <submittedName>
        <fullName evidence="3">Uncharacterized protein</fullName>
    </submittedName>
</protein>
<evidence type="ECO:0000313" key="3">
    <source>
        <dbReference type="EMBL" id="KAF3175052.1"/>
    </source>
</evidence>
<accession>A0A7C8KUA4</accession>
<gene>
    <name evidence="4" type="ORF">TWF191_000287</name>
    <name evidence="3" type="ORF">TWF788_008524</name>
</gene>
<dbReference type="EMBL" id="WIPF01000010">
    <property type="protein sequence ID" value="KAF3230047.1"/>
    <property type="molecule type" value="Genomic_DNA"/>
</dbReference>
<evidence type="ECO:0000313" key="5">
    <source>
        <dbReference type="Proteomes" id="UP000479691"/>
    </source>
</evidence>
<evidence type="ECO:0000313" key="6">
    <source>
        <dbReference type="Proteomes" id="UP000483672"/>
    </source>
</evidence>
<dbReference type="AlphaFoldDB" id="A0A7C8KUA4"/>
<sequence>MQLSTLFTPVAFAILSISELASAHTVFVDAWGNQNPNLRGYSLGYDRNTPRVGPHHLFALQHDVVVLNEQVTHNWKDMRGKWLGGCGVTALSNAHWFKNADPKEWDAIARRGGEWHFMRKVAPPKARVDVAWSITQMSQYEARGEVRQDKALNKGLRTGIPRVTAGGFLNIVSFQVNADGAGPFACAIDYSGHGTWTKVAVTQTCSQKHDSVDPWTVRKPCTITINLPNTLNCHAKYGKLTDICLVRCQNNAKNGPFGGCVPMQQVKPKPKVVVKPVPVVRPVTKVQPVKPVVKPTKVTLPPGRVTITVVRPNGNTAVSVVTQTATVVTVITQVSQPPPKVSVSVVTEIQTSLVTVEQPVATSEAQSAETTYSIAPPKPGDKGLSPKEIEELIAGEDYDDEQIEEIKNGGYYKQKLRFRRE</sequence>
<name>A0A7C8KUA4_ORBOL</name>
<reference evidence="5 6" key="1">
    <citation type="submission" date="2019-06" db="EMBL/GenBank/DDBJ databases">
        <authorList>
            <person name="Palmer J.M."/>
        </authorList>
    </citation>
    <scope>NUCLEOTIDE SEQUENCE [LARGE SCALE GENOMIC DNA]</scope>
    <source>
        <strain evidence="4 6">TWF191</strain>
        <strain evidence="3 5">TWF788</strain>
    </source>
</reference>
<evidence type="ECO:0000256" key="1">
    <source>
        <dbReference type="SAM" id="MobiDB-lite"/>
    </source>
</evidence>
<dbReference type="InterPro" id="IPR021476">
    <property type="entry name" value="Egh16-like"/>
</dbReference>
<dbReference type="Proteomes" id="UP000479691">
    <property type="component" value="Unassembled WGS sequence"/>
</dbReference>
<dbReference type="Proteomes" id="UP000483672">
    <property type="component" value="Unassembled WGS sequence"/>
</dbReference>
<comment type="caution">
    <text evidence="3">The sequence shown here is derived from an EMBL/GenBank/DDBJ whole genome shotgun (WGS) entry which is preliminary data.</text>
</comment>
<feature type="region of interest" description="Disordered" evidence="1">
    <location>
        <begin position="365"/>
        <end position="387"/>
    </location>
</feature>
<feature type="chain" id="PRO_5036398198" evidence="2">
    <location>
        <begin position="24"/>
        <end position="421"/>
    </location>
</feature>
<organism evidence="3 5">
    <name type="scientific">Orbilia oligospora</name>
    <name type="common">Nematode-trapping fungus</name>
    <name type="synonym">Arthrobotrys oligospora</name>
    <dbReference type="NCBI Taxonomy" id="2813651"/>
    <lineage>
        <taxon>Eukaryota</taxon>
        <taxon>Fungi</taxon>
        <taxon>Dikarya</taxon>
        <taxon>Ascomycota</taxon>
        <taxon>Pezizomycotina</taxon>
        <taxon>Orbiliomycetes</taxon>
        <taxon>Orbiliales</taxon>
        <taxon>Orbiliaceae</taxon>
        <taxon>Orbilia</taxon>
    </lineage>
</organism>
<evidence type="ECO:0000313" key="4">
    <source>
        <dbReference type="EMBL" id="KAF3230047.1"/>
    </source>
</evidence>
<proteinExistence type="predicted"/>
<dbReference type="Pfam" id="PF11327">
    <property type="entry name" value="Egh16-like"/>
    <property type="match status" value="1"/>
</dbReference>
<feature type="signal peptide" evidence="2">
    <location>
        <begin position="1"/>
        <end position="23"/>
    </location>
</feature>
<evidence type="ECO:0000256" key="2">
    <source>
        <dbReference type="SAM" id="SignalP"/>
    </source>
</evidence>
<keyword evidence="2" id="KW-0732">Signal</keyword>
<dbReference type="EMBL" id="JAABOE010000053">
    <property type="protein sequence ID" value="KAF3175052.1"/>
    <property type="molecule type" value="Genomic_DNA"/>
</dbReference>